<proteinExistence type="predicted"/>
<dbReference type="Pfam" id="PF03732">
    <property type="entry name" value="Retrotrans_gag"/>
    <property type="match status" value="1"/>
</dbReference>
<comment type="caution">
    <text evidence="2">The sequence shown here is derived from an EMBL/GenBank/DDBJ whole genome shotgun (WGS) entry which is preliminary data.</text>
</comment>
<gene>
    <name evidence="2" type="ORF">PHPALM_17694</name>
</gene>
<evidence type="ECO:0000259" key="1">
    <source>
        <dbReference type="Pfam" id="PF03732"/>
    </source>
</evidence>
<evidence type="ECO:0000313" key="3">
    <source>
        <dbReference type="Proteomes" id="UP000237271"/>
    </source>
</evidence>
<evidence type="ECO:0000313" key="2">
    <source>
        <dbReference type="EMBL" id="POM66445.1"/>
    </source>
</evidence>
<feature type="domain" description="Retrotransposon gag" evidence="1">
    <location>
        <begin position="334"/>
        <end position="423"/>
    </location>
</feature>
<sequence>MLVNLLRYHNVSLFINGTFRCVPRNFQQCVVFMVHDRSSGLYIPVFYILSTSRSADADWDMMHFVLQATYQQLSPADVVCDFEPALVQVVQTQFRDAIVLGCLFRMKQALRRAMKKYAILDTECSIAMTKGVIGMLIVVNPDHRCEKQGIAYSNPKWEVFWLYFEHTWIVGNSVELWNLIARTNNPLERFNRVLNSRFPKRGVDEYQDHRRTASVSVITPTCQSDCGQARQHKDSDDRGDVDDAEQAGLSQQNAQIYQDFQVYLQGYQQQVQQQLQAHSAQREHKIEGVTMPMYHGRPHKSVDEFIFRAKLFMQMKCIDFTNPHNGPRVLAMLAANFRDGAASWHHAKVMVEHVTYITLDELHASLTAEFVPPDQQFRLRAELRQCKQSGSVDDFVKDFRRVMAQIQCMHPLDQVDHFCEGLKSETKKEVMYLRCATLADAIAAAQAYERTHFSLEQIC</sequence>
<name>A0A2P4XLK5_9STRA</name>
<accession>A0A2P4XLK5</accession>
<keyword evidence="3" id="KW-1185">Reference proteome</keyword>
<dbReference type="Proteomes" id="UP000237271">
    <property type="component" value="Unassembled WGS sequence"/>
</dbReference>
<dbReference type="EMBL" id="NCKW01009615">
    <property type="protein sequence ID" value="POM66445.1"/>
    <property type="molecule type" value="Genomic_DNA"/>
</dbReference>
<dbReference type="OrthoDB" id="165129at2759"/>
<dbReference type="AlphaFoldDB" id="A0A2P4XLK5"/>
<reference evidence="2 3" key="1">
    <citation type="journal article" date="2017" name="Genome Biol. Evol.">
        <title>Phytophthora megakarya and P. palmivora, closely related causal agents of cacao black pod rot, underwent increases in genome sizes and gene numbers by different mechanisms.</title>
        <authorList>
            <person name="Ali S.S."/>
            <person name="Shao J."/>
            <person name="Lary D.J."/>
            <person name="Kronmiller B."/>
            <person name="Shen D."/>
            <person name="Strem M.D."/>
            <person name="Amoako-Attah I."/>
            <person name="Akrofi A.Y."/>
            <person name="Begoude B.A."/>
            <person name="Ten Hoopen G.M."/>
            <person name="Coulibaly K."/>
            <person name="Kebe B.I."/>
            <person name="Melnick R.L."/>
            <person name="Guiltinan M.J."/>
            <person name="Tyler B.M."/>
            <person name="Meinhardt L.W."/>
            <person name="Bailey B.A."/>
        </authorList>
    </citation>
    <scope>NUCLEOTIDE SEQUENCE [LARGE SCALE GENOMIC DNA]</scope>
    <source>
        <strain evidence="3">sbr112.9</strain>
    </source>
</reference>
<protein>
    <recommendedName>
        <fullName evidence="1">Retrotransposon gag domain-containing protein</fullName>
    </recommendedName>
</protein>
<dbReference type="InterPro" id="IPR005162">
    <property type="entry name" value="Retrotrans_gag_dom"/>
</dbReference>
<organism evidence="2 3">
    <name type="scientific">Phytophthora palmivora</name>
    <dbReference type="NCBI Taxonomy" id="4796"/>
    <lineage>
        <taxon>Eukaryota</taxon>
        <taxon>Sar</taxon>
        <taxon>Stramenopiles</taxon>
        <taxon>Oomycota</taxon>
        <taxon>Peronosporomycetes</taxon>
        <taxon>Peronosporales</taxon>
        <taxon>Peronosporaceae</taxon>
        <taxon>Phytophthora</taxon>
    </lineage>
</organism>